<accession>A0ABS7PYB1</accession>
<evidence type="ECO:0000256" key="4">
    <source>
        <dbReference type="ARBA" id="ARBA00022989"/>
    </source>
</evidence>
<evidence type="ECO:0000256" key="1">
    <source>
        <dbReference type="ARBA" id="ARBA00004651"/>
    </source>
</evidence>
<feature type="transmembrane region" description="Helical" evidence="6">
    <location>
        <begin position="145"/>
        <end position="171"/>
    </location>
</feature>
<sequence length="204" mass="21459">MDLAGLAVFSIALLVAAASPGPGIAAIIARVLGRGPNGAAPFTAGMAVGDVVWLSFAIIGLAALAQSFYGIFVAIKWAGIAYLVYLAYKLWTAPVSAGEVERDERRENPVRLFFAGLALTLGNPKTMVFYIALLPTLMDLTRVTLVGYLELVAATLAILGLVFSIYIYLAVRARRLFTSPRALKTLNRASGTAIAGAAVAIATR</sequence>
<protein>
    <submittedName>
        <fullName evidence="7">LysE family translocator</fullName>
    </submittedName>
</protein>
<comment type="caution">
    <text evidence="7">The sequence shown here is derived from an EMBL/GenBank/DDBJ whole genome shotgun (WGS) entry which is preliminary data.</text>
</comment>
<evidence type="ECO:0000256" key="2">
    <source>
        <dbReference type="ARBA" id="ARBA00022475"/>
    </source>
</evidence>
<dbReference type="EMBL" id="JAINVV010000015">
    <property type="protein sequence ID" value="MBY8826188.1"/>
    <property type="molecule type" value="Genomic_DNA"/>
</dbReference>
<feature type="transmembrane region" description="Helical" evidence="6">
    <location>
        <begin position="112"/>
        <end position="133"/>
    </location>
</feature>
<evidence type="ECO:0000313" key="8">
    <source>
        <dbReference type="Proteomes" id="UP000706039"/>
    </source>
</evidence>
<dbReference type="InterPro" id="IPR001123">
    <property type="entry name" value="LeuE-type"/>
</dbReference>
<evidence type="ECO:0000256" key="5">
    <source>
        <dbReference type="ARBA" id="ARBA00023136"/>
    </source>
</evidence>
<feature type="transmembrane region" description="Helical" evidence="6">
    <location>
        <begin position="51"/>
        <end position="75"/>
    </location>
</feature>
<keyword evidence="8" id="KW-1185">Reference proteome</keyword>
<name>A0ABS7PYB1_9SPHN</name>
<dbReference type="Pfam" id="PF01810">
    <property type="entry name" value="LysE"/>
    <property type="match status" value="1"/>
</dbReference>
<keyword evidence="3 6" id="KW-0812">Transmembrane</keyword>
<keyword evidence="5 6" id="KW-0472">Membrane</keyword>
<dbReference type="PANTHER" id="PTHR30086">
    <property type="entry name" value="ARGININE EXPORTER PROTEIN ARGO"/>
    <property type="match status" value="1"/>
</dbReference>
<dbReference type="PANTHER" id="PTHR30086:SF20">
    <property type="entry name" value="ARGININE EXPORTER PROTEIN ARGO-RELATED"/>
    <property type="match status" value="1"/>
</dbReference>
<dbReference type="RefSeq" id="WP_222993608.1">
    <property type="nucleotide sequence ID" value="NZ_JAINVV010000015.1"/>
</dbReference>
<dbReference type="Proteomes" id="UP000706039">
    <property type="component" value="Unassembled WGS sequence"/>
</dbReference>
<reference evidence="7 8" key="1">
    <citation type="submission" date="2021-08" db="EMBL/GenBank/DDBJ databases">
        <authorList>
            <person name="Tuo L."/>
        </authorList>
    </citation>
    <scope>NUCLEOTIDE SEQUENCE [LARGE SCALE GENOMIC DNA]</scope>
    <source>
        <strain evidence="7 8">JCM 31229</strain>
    </source>
</reference>
<comment type="subcellular location">
    <subcellularLocation>
        <location evidence="1">Cell membrane</location>
        <topology evidence="1">Multi-pass membrane protein</topology>
    </subcellularLocation>
</comment>
<evidence type="ECO:0000256" key="6">
    <source>
        <dbReference type="SAM" id="Phobius"/>
    </source>
</evidence>
<proteinExistence type="predicted"/>
<evidence type="ECO:0000256" key="3">
    <source>
        <dbReference type="ARBA" id="ARBA00022692"/>
    </source>
</evidence>
<keyword evidence="4 6" id="KW-1133">Transmembrane helix</keyword>
<organism evidence="7 8">
    <name type="scientific">Sphingomonas colocasiae</name>
    <dbReference type="NCBI Taxonomy" id="1848973"/>
    <lineage>
        <taxon>Bacteria</taxon>
        <taxon>Pseudomonadati</taxon>
        <taxon>Pseudomonadota</taxon>
        <taxon>Alphaproteobacteria</taxon>
        <taxon>Sphingomonadales</taxon>
        <taxon>Sphingomonadaceae</taxon>
        <taxon>Sphingomonas</taxon>
    </lineage>
</organism>
<gene>
    <name evidence="7" type="ORF">K7G82_28055</name>
</gene>
<keyword evidence="2" id="KW-1003">Cell membrane</keyword>
<evidence type="ECO:0000313" key="7">
    <source>
        <dbReference type="EMBL" id="MBY8826188.1"/>
    </source>
</evidence>